<accession>A0A0A9W8V8</accession>
<dbReference type="PANTHER" id="PTHR33327:SF3">
    <property type="entry name" value="RNA-DIRECTED DNA POLYMERASE"/>
    <property type="match status" value="1"/>
</dbReference>
<organism evidence="2">
    <name type="scientific">Lygus hesperus</name>
    <name type="common">Western plant bug</name>
    <dbReference type="NCBI Taxonomy" id="30085"/>
    <lineage>
        <taxon>Eukaryota</taxon>
        <taxon>Metazoa</taxon>
        <taxon>Ecdysozoa</taxon>
        <taxon>Arthropoda</taxon>
        <taxon>Hexapoda</taxon>
        <taxon>Insecta</taxon>
        <taxon>Pterygota</taxon>
        <taxon>Neoptera</taxon>
        <taxon>Paraneoptera</taxon>
        <taxon>Hemiptera</taxon>
        <taxon>Heteroptera</taxon>
        <taxon>Panheteroptera</taxon>
        <taxon>Cimicomorpha</taxon>
        <taxon>Miridae</taxon>
        <taxon>Mirini</taxon>
        <taxon>Lygus</taxon>
    </lineage>
</organism>
<dbReference type="AlphaFoldDB" id="A0A0A9W8V8"/>
<gene>
    <name evidence="2" type="primary">Bcr</name>
    <name evidence="2" type="ORF">CM83_4231</name>
</gene>
<dbReference type="Pfam" id="PF23055">
    <property type="entry name" value="DUF7041"/>
    <property type="match status" value="1"/>
</dbReference>
<dbReference type="PANTHER" id="PTHR33327">
    <property type="entry name" value="ENDONUCLEASE"/>
    <property type="match status" value="1"/>
</dbReference>
<dbReference type="EMBL" id="GBHO01039753">
    <property type="protein sequence ID" value="JAG03851.1"/>
    <property type="molecule type" value="Transcribed_RNA"/>
</dbReference>
<protein>
    <submittedName>
        <fullName evidence="2">Breakpoint cluster region protein</fullName>
    </submittedName>
</protein>
<reference evidence="2" key="2">
    <citation type="submission" date="2014-07" db="EMBL/GenBank/DDBJ databases">
        <authorList>
            <person name="Hull J."/>
        </authorList>
    </citation>
    <scope>NUCLEOTIDE SEQUENCE</scope>
</reference>
<feature type="non-terminal residue" evidence="2">
    <location>
        <position position="109"/>
    </location>
</feature>
<evidence type="ECO:0000259" key="1">
    <source>
        <dbReference type="Pfam" id="PF23055"/>
    </source>
</evidence>
<name>A0A0A9W8V8_LYGHE</name>
<proteinExistence type="predicted"/>
<reference evidence="2" key="1">
    <citation type="journal article" date="2014" name="PLoS ONE">
        <title>Transcriptome-Based Identification of ABC Transporters in the Western Tarnished Plant Bug Lygus hesperus.</title>
        <authorList>
            <person name="Hull J.J."/>
            <person name="Chaney K."/>
            <person name="Geib S.M."/>
            <person name="Fabrick J.A."/>
            <person name="Brent C.S."/>
            <person name="Walsh D."/>
            <person name="Lavine L.C."/>
        </authorList>
    </citation>
    <scope>NUCLEOTIDE SEQUENCE</scope>
</reference>
<evidence type="ECO:0000313" key="2">
    <source>
        <dbReference type="EMBL" id="JAG03851.1"/>
    </source>
</evidence>
<dbReference type="InterPro" id="IPR055469">
    <property type="entry name" value="DUF7041"/>
</dbReference>
<feature type="non-terminal residue" evidence="2">
    <location>
        <position position="1"/>
    </location>
</feature>
<feature type="domain" description="DUF7041" evidence="1">
    <location>
        <begin position="39"/>
        <end position="108"/>
    </location>
</feature>
<sequence>TRSFCPSYRLTLLPVINPPQPIMTQDTQAVEVVSSTTRLPTFLSSDTKLWFLQAEAIFNTERISSQSTKFNRVIAVLPPETLRQVADLLVAPGSEPYDAIKERLTATYT</sequence>